<protein>
    <submittedName>
        <fullName evidence="1">Uncharacterized protein</fullName>
    </submittedName>
</protein>
<proteinExistence type="predicted"/>
<comment type="caution">
    <text evidence="1">The sequence shown here is derived from an EMBL/GenBank/DDBJ whole genome shotgun (WGS) entry which is preliminary data.</text>
</comment>
<evidence type="ECO:0000313" key="2">
    <source>
        <dbReference type="Proteomes" id="UP001060170"/>
    </source>
</evidence>
<organism evidence="1 2">
    <name type="scientific">Puccinia striiformis f. sp. tritici</name>
    <dbReference type="NCBI Taxonomy" id="168172"/>
    <lineage>
        <taxon>Eukaryota</taxon>
        <taxon>Fungi</taxon>
        <taxon>Dikarya</taxon>
        <taxon>Basidiomycota</taxon>
        <taxon>Pucciniomycotina</taxon>
        <taxon>Pucciniomycetes</taxon>
        <taxon>Pucciniales</taxon>
        <taxon>Pucciniaceae</taxon>
        <taxon>Puccinia</taxon>
    </lineage>
</organism>
<evidence type="ECO:0000313" key="1">
    <source>
        <dbReference type="EMBL" id="KAI7954373.1"/>
    </source>
</evidence>
<dbReference type="Proteomes" id="UP001060170">
    <property type="component" value="Chromosome 5"/>
</dbReference>
<accession>A0ACC0EKP1</accession>
<reference evidence="2" key="1">
    <citation type="journal article" date="2018" name="BMC Genomics">
        <title>Genomic insights into host adaptation between the wheat stripe rust pathogen (Puccinia striiformis f. sp. tritici) and the barley stripe rust pathogen (Puccinia striiformis f. sp. hordei).</title>
        <authorList>
            <person name="Xia C."/>
            <person name="Wang M."/>
            <person name="Yin C."/>
            <person name="Cornejo O.E."/>
            <person name="Hulbert S.H."/>
            <person name="Chen X."/>
        </authorList>
    </citation>
    <scope>NUCLEOTIDE SEQUENCE [LARGE SCALE GENOMIC DNA]</scope>
    <source>
        <strain evidence="2">93-210</strain>
    </source>
</reference>
<sequence>MTMSLGLIGQLCGLLFILSVVFFLRLVHVIRLIHQGRSPLHSSGQPQTCRLTVLLGSGGHTGEMIRLLSDLPFNRYTPRTYVISSADVLSMSKAIELERTKPVGQYTFLEIPRARRVNQSFLTSIFTTINSLLVCLWCISIKPNRLPSPVKLQGSKVQPADLGVVILNGPGSSVPIALSVFLPRLITGKPIPRLIYVESLARIKRLSLTGILLLPFVDHFIVQWEVLQTEIHQSKLYQILHRFNLVPPVTFDGWMV</sequence>
<reference evidence="1 2" key="3">
    <citation type="journal article" date="2022" name="Microbiol. Spectr.">
        <title>Folding features and dynamics of 3D genome architecture in plant fungal pathogens.</title>
        <authorList>
            <person name="Xia C."/>
        </authorList>
    </citation>
    <scope>NUCLEOTIDE SEQUENCE [LARGE SCALE GENOMIC DNA]</scope>
    <source>
        <strain evidence="1 2">93-210</strain>
    </source>
</reference>
<name>A0ACC0EKP1_9BASI</name>
<reference evidence="2" key="2">
    <citation type="journal article" date="2018" name="Mol. Plant Microbe Interact.">
        <title>Genome sequence resources for the wheat stripe rust pathogen (Puccinia striiformis f. sp. tritici) and the barley stripe rust pathogen (Puccinia striiformis f. sp. hordei).</title>
        <authorList>
            <person name="Xia C."/>
            <person name="Wang M."/>
            <person name="Yin C."/>
            <person name="Cornejo O.E."/>
            <person name="Hulbert S.H."/>
            <person name="Chen X."/>
        </authorList>
    </citation>
    <scope>NUCLEOTIDE SEQUENCE [LARGE SCALE GENOMIC DNA]</scope>
    <source>
        <strain evidence="2">93-210</strain>
    </source>
</reference>
<gene>
    <name evidence="1" type="ORF">MJO28_004773</name>
</gene>
<keyword evidence="2" id="KW-1185">Reference proteome</keyword>
<dbReference type="EMBL" id="CM045869">
    <property type="protein sequence ID" value="KAI7954373.1"/>
    <property type="molecule type" value="Genomic_DNA"/>
</dbReference>